<reference evidence="8 9" key="1">
    <citation type="submission" date="2018-08" db="EMBL/GenBank/DDBJ databases">
        <title>Meiothermus luteus KCTC 52599 genome sequencing project.</title>
        <authorList>
            <person name="Da Costa M.S."/>
            <person name="Albuquerque L."/>
            <person name="Raposo P."/>
            <person name="Froufe H.J.C."/>
            <person name="Barroso C.S."/>
            <person name="Egas C."/>
        </authorList>
    </citation>
    <scope>NUCLEOTIDE SEQUENCE [LARGE SCALE GENOMIC DNA]</scope>
    <source>
        <strain evidence="8 9">KCTC 52599</strain>
    </source>
</reference>
<evidence type="ECO:0000256" key="5">
    <source>
        <dbReference type="PROSITE-ProRule" id="PRU01248"/>
    </source>
</evidence>
<evidence type="ECO:0000256" key="1">
    <source>
        <dbReference type="ARBA" id="ARBA00008857"/>
    </source>
</evidence>
<sequence length="398" mass="44779">MKRRGGKGTGTVFYDRRRGRWVAQLTVGHDPATGLPRKLTRVFPTRKEAEAWRVEQAARLHKGLLGSPEAITVREWASRWLEGKAQEVRPRTLALYLQDLGHAIPSLKDPKTPDPFGSLRLQAVQPSHIRGVLEGLKGRYSLRTVRAVRQRLHQVFEEALALEVIARNPVDPVKVRAPKGEGQGKAARALEPHEVSAFLKALDHHKDPRTALALRLCLACGLRRGEVLGLKWEDLDLEAGILTVRRAWTENGKELLLTAPKTAKGGRAVPIPHQTLQRVKAYRELWLRQGFSPEELQDRWVFPSLEADGSRPIHPHSLNKALERIRKALGLPHFRLHDLRHTYGSFLLANGAPVELVSERMGHANPNITLAVYRHLLEEERRGWVLDPEDVAGPRGEA</sequence>
<evidence type="ECO:0000259" key="6">
    <source>
        <dbReference type="PROSITE" id="PS51898"/>
    </source>
</evidence>
<dbReference type="Gene3D" id="1.10.150.130">
    <property type="match status" value="1"/>
</dbReference>
<comment type="similarity">
    <text evidence="1">Belongs to the 'phage' integrase family.</text>
</comment>
<dbReference type="CDD" id="cd01189">
    <property type="entry name" value="INT_ICEBs1_C_like"/>
    <property type="match status" value="1"/>
</dbReference>
<dbReference type="GO" id="GO:0003677">
    <property type="term" value="F:DNA binding"/>
    <property type="evidence" value="ECO:0007669"/>
    <property type="project" value="UniProtKB-UniRule"/>
</dbReference>
<accession>A0A399ERB8</accession>
<evidence type="ECO:0000259" key="7">
    <source>
        <dbReference type="PROSITE" id="PS51900"/>
    </source>
</evidence>
<dbReference type="SUPFAM" id="SSF56349">
    <property type="entry name" value="DNA breaking-rejoining enzymes"/>
    <property type="match status" value="1"/>
</dbReference>
<name>A0A399ERB8_9DEIN</name>
<protein>
    <submittedName>
        <fullName evidence="8">Putative prophage phiRv2 integrase</fullName>
    </submittedName>
</protein>
<evidence type="ECO:0000313" key="9">
    <source>
        <dbReference type="Proteomes" id="UP000265800"/>
    </source>
</evidence>
<dbReference type="InterPro" id="IPR010998">
    <property type="entry name" value="Integrase_recombinase_N"/>
</dbReference>
<keyword evidence="3 5" id="KW-0238">DNA-binding</keyword>
<feature type="domain" description="Tyr recombinase" evidence="6">
    <location>
        <begin position="185"/>
        <end position="386"/>
    </location>
</feature>
<proteinExistence type="inferred from homology"/>
<dbReference type="OrthoDB" id="24185at2"/>
<dbReference type="PROSITE" id="PS51900">
    <property type="entry name" value="CB"/>
    <property type="match status" value="1"/>
</dbReference>
<dbReference type="EMBL" id="QWKZ01000036">
    <property type="protein sequence ID" value="RIH86113.1"/>
    <property type="molecule type" value="Genomic_DNA"/>
</dbReference>
<dbReference type="PANTHER" id="PTHR30629:SF2">
    <property type="entry name" value="PROPHAGE INTEGRASE INTS-RELATED"/>
    <property type="match status" value="1"/>
</dbReference>
<evidence type="ECO:0000313" key="8">
    <source>
        <dbReference type="EMBL" id="RIH86113.1"/>
    </source>
</evidence>
<dbReference type="InterPro" id="IPR050808">
    <property type="entry name" value="Phage_Integrase"/>
</dbReference>
<dbReference type="InterPro" id="IPR002104">
    <property type="entry name" value="Integrase_catalytic"/>
</dbReference>
<evidence type="ECO:0000256" key="3">
    <source>
        <dbReference type="ARBA" id="ARBA00023125"/>
    </source>
</evidence>
<dbReference type="PANTHER" id="PTHR30629">
    <property type="entry name" value="PROPHAGE INTEGRASE"/>
    <property type="match status" value="1"/>
</dbReference>
<dbReference type="Gene3D" id="1.10.443.10">
    <property type="entry name" value="Intergrase catalytic core"/>
    <property type="match status" value="1"/>
</dbReference>
<comment type="caution">
    <text evidence="8">The sequence shown here is derived from an EMBL/GenBank/DDBJ whole genome shotgun (WGS) entry which is preliminary data.</text>
</comment>
<evidence type="ECO:0000256" key="2">
    <source>
        <dbReference type="ARBA" id="ARBA00022908"/>
    </source>
</evidence>
<dbReference type="InterPro" id="IPR011010">
    <property type="entry name" value="DNA_brk_join_enz"/>
</dbReference>
<dbReference type="InterPro" id="IPR013762">
    <property type="entry name" value="Integrase-like_cat_sf"/>
</dbReference>
<keyword evidence="2" id="KW-0229">DNA integration</keyword>
<gene>
    <name evidence="8" type="ORF">Mlute_01373</name>
</gene>
<dbReference type="InterPro" id="IPR044068">
    <property type="entry name" value="CB"/>
</dbReference>
<keyword evidence="4" id="KW-0233">DNA recombination</keyword>
<dbReference type="PROSITE" id="PS51898">
    <property type="entry name" value="TYR_RECOMBINASE"/>
    <property type="match status" value="1"/>
</dbReference>
<dbReference type="GO" id="GO:0006310">
    <property type="term" value="P:DNA recombination"/>
    <property type="evidence" value="ECO:0007669"/>
    <property type="project" value="UniProtKB-KW"/>
</dbReference>
<dbReference type="AlphaFoldDB" id="A0A399ERB8"/>
<dbReference type="Proteomes" id="UP000265800">
    <property type="component" value="Unassembled WGS sequence"/>
</dbReference>
<dbReference type="GO" id="GO:0015074">
    <property type="term" value="P:DNA integration"/>
    <property type="evidence" value="ECO:0007669"/>
    <property type="project" value="UniProtKB-KW"/>
</dbReference>
<keyword evidence="9" id="KW-1185">Reference proteome</keyword>
<dbReference type="Pfam" id="PF00589">
    <property type="entry name" value="Phage_integrase"/>
    <property type="match status" value="1"/>
</dbReference>
<feature type="domain" description="Core-binding (CB)" evidence="7">
    <location>
        <begin position="71"/>
        <end position="160"/>
    </location>
</feature>
<evidence type="ECO:0000256" key="4">
    <source>
        <dbReference type="ARBA" id="ARBA00023172"/>
    </source>
</evidence>
<dbReference type="RefSeq" id="WP_119360012.1">
    <property type="nucleotide sequence ID" value="NZ_QWKZ01000036.1"/>
</dbReference>
<organism evidence="8 9">
    <name type="scientific">Meiothermus luteus</name>
    <dbReference type="NCBI Taxonomy" id="2026184"/>
    <lineage>
        <taxon>Bacteria</taxon>
        <taxon>Thermotogati</taxon>
        <taxon>Deinococcota</taxon>
        <taxon>Deinococci</taxon>
        <taxon>Thermales</taxon>
        <taxon>Thermaceae</taxon>
        <taxon>Meiothermus</taxon>
    </lineage>
</organism>